<accession>A0A9D6V184</accession>
<feature type="domain" description="DSBA-like thioredoxin" evidence="1">
    <location>
        <begin position="14"/>
        <end position="171"/>
    </location>
</feature>
<dbReference type="EMBL" id="JACRDE010000317">
    <property type="protein sequence ID" value="MBI5250206.1"/>
    <property type="molecule type" value="Genomic_DNA"/>
</dbReference>
<dbReference type="SUPFAM" id="SSF52833">
    <property type="entry name" value="Thioredoxin-like"/>
    <property type="match status" value="1"/>
</dbReference>
<dbReference type="AlphaFoldDB" id="A0A9D6V184"/>
<organism evidence="2 3">
    <name type="scientific">Desulfomonile tiedjei</name>
    <dbReference type="NCBI Taxonomy" id="2358"/>
    <lineage>
        <taxon>Bacteria</taxon>
        <taxon>Pseudomonadati</taxon>
        <taxon>Thermodesulfobacteriota</taxon>
        <taxon>Desulfomonilia</taxon>
        <taxon>Desulfomonilales</taxon>
        <taxon>Desulfomonilaceae</taxon>
        <taxon>Desulfomonile</taxon>
    </lineage>
</organism>
<evidence type="ECO:0000313" key="3">
    <source>
        <dbReference type="Proteomes" id="UP000807825"/>
    </source>
</evidence>
<evidence type="ECO:0000259" key="1">
    <source>
        <dbReference type="Pfam" id="PF01323"/>
    </source>
</evidence>
<dbReference type="Pfam" id="PF01323">
    <property type="entry name" value="DSBA"/>
    <property type="match status" value="1"/>
</dbReference>
<gene>
    <name evidence="2" type="ORF">HY912_11990</name>
</gene>
<dbReference type="Gene3D" id="3.40.30.10">
    <property type="entry name" value="Glutaredoxin"/>
    <property type="match status" value="1"/>
</dbReference>
<reference evidence="2" key="1">
    <citation type="submission" date="2020-07" db="EMBL/GenBank/DDBJ databases">
        <title>Huge and variable diversity of episymbiotic CPR bacteria and DPANN archaea in groundwater ecosystems.</title>
        <authorList>
            <person name="He C.Y."/>
            <person name="Keren R."/>
            <person name="Whittaker M."/>
            <person name="Farag I.F."/>
            <person name="Doudna J."/>
            <person name="Cate J.H.D."/>
            <person name="Banfield J.F."/>
        </authorList>
    </citation>
    <scope>NUCLEOTIDE SEQUENCE</scope>
    <source>
        <strain evidence="2">NC_groundwater_1664_Pr3_B-0.1um_52_9</strain>
    </source>
</reference>
<dbReference type="InterPro" id="IPR001853">
    <property type="entry name" value="DSBA-like_thioredoxin_dom"/>
</dbReference>
<sequence length="176" mass="19917">MLKKEFPIEDEWLAYELRPETPREGIPLATVFPGIDLKQRYENMNKAGDPYGISFGELSRVSNSHAALQAAEYAKDLGKFHEFHDRVFMAYFLELLDIGNPDVMLMLAREVGLDHEGLREALETDRYAPRLTEAREDATKSSITAVPTFIIADEQKIVGAQSLDVFRKRLQAAATK</sequence>
<name>A0A9D6V184_9BACT</name>
<dbReference type="PANTHER" id="PTHR13887">
    <property type="entry name" value="GLUTATHIONE S-TRANSFERASE KAPPA"/>
    <property type="match status" value="1"/>
</dbReference>
<dbReference type="Proteomes" id="UP000807825">
    <property type="component" value="Unassembled WGS sequence"/>
</dbReference>
<comment type="caution">
    <text evidence="2">The sequence shown here is derived from an EMBL/GenBank/DDBJ whole genome shotgun (WGS) entry which is preliminary data.</text>
</comment>
<dbReference type="InterPro" id="IPR036249">
    <property type="entry name" value="Thioredoxin-like_sf"/>
</dbReference>
<dbReference type="GO" id="GO:0016491">
    <property type="term" value="F:oxidoreductase activity"/>
    <property type="evidence" value="ECO:0007669"/>
    <property type="project" value="InterPro"/>
</dbReference>
<proteinExistence type="predicted"/>
<dbReference type="PANTHER" id="PTHR13887:SF33">
    <property type="entry name" value="ISOMERASE"/>
    <property type="match status" value="1"/>
</dbReference>
<protein>
    <submittedName>
        <fullName evidence="2">DsbA family protein</fullName>
    </submittedName>
</protein>
<evidence type="ECO:0000313" key="2">
    <source>
        <dbReference type="EMBL" id="MBI5250206.1"/>
    </source>
</evidence>